<evidence type="ECO:0000313" key="2">
    <source>
        <dbReference type="EMBL" id="GAG51297.1"/>
    </source>
</evidence>
<gene>
    <name evidence="2" type="ORF">S01H1_75733</name>
</gene>
<name>X0YXL6_9ZZZZ</name>
<dbReference type="InterPro" id="IPR041657">
    <property type="entry name" value="HTH_17"/>
</dbReference>
<dbReference type="EMBL" id="BARS01050772">
    <property type="protein sequence ID" value="GAG51297.1"/>
    <property type="molecule type" value="Genomic_DNA"/>
</dbReference>
<dbReference type="GO" id="GO:0003677">
    <property type="term" value="F:DNA binding"/>
    <property type="evidence" value="ECO:0007669"/>
    <property type="project" value="InterPro"/>
</dbReference>
<protein>
    <recommendedName>
        <fullName evidence="1">Helix-turn-helix domain-containing protein</fullName>
    </recommendedName>
</protein>
<dbReference type="InterPro" id="IPR010093">
    <property type="entry name" value="SinI_DNA-bd"/>
</dbReference>
<accession>X0YXL6</accession>
<reference evidence="2" key="1">
    <citation type="journal article" date="2014" name="Front. Microbiol.">
        <title>High frequency of phylogenetically diverse reductive dehalogenase-homologous genes in deep subseafloor sedimentary metagenomes.</title>
        <authorList>
            <person name="Kawai M."/>
            <person name="Futagami T."/>
            <person name="Toyoda A."/>
            <person name="Takaki Y."/>
            <person name="Nishi S."/>
            <person name="Hori S."/>
            <person name="Arai W."/>
            <person name="Tsubouchi T."/>
            <person name="Morono Y."/>
            <person name="Uchiyama I."/>
            <person name="Ito T."/>
            <person name="Fujiyama A."/>
            <person name="Inagaki F."/>
            <person name="Takami H."/>
        </authorList>
    </citation>
    <scope>NUCLEOTIDE SEQUENCE</scope>
    <source>
        <strain evidence="2">Expedition CK06-06</strain>
    </source>
</reference>
<feature type="domain" description="Helix-turn-helix" evidence="1">
    <location>
        <begin position="6"/>
        <end position="47"/>
    </location>
</feature>
<sequence>MKKGEYITIPQLANILGLSRVAVYKKVKKGQIKAVRIGRNFAIDRKYVLNILGKALGQE</sequence>
<feature type="non-terminal residue" evidence="2">
    <location>
        <position position="59"/>
    </location>
</feature>
<dbReference type="NCBIfam" id="TIGR01764">
    <property type="entry name" value="excise"/>
    <property type="match status" value="1"/>
</dbReference>
<proteinExistence type="predicted"/>
<dbReference type="AlphaFoldDB" id="X0YXL6"/>
<organism evidence="2">
    <name type="scientific">marine sediment metagenome</name>
    <dbReference type="NCBI Taxonomy" id="412755"/>
    <lineage>
        <taxon>unclassified sequences</taxon>
        <taxon>metagenomes</taxon>
        <taxon>ecological metagenomes</taxon>
    </lineage>
</organism>
<dbReference type="Pfam" id="PF12728">
    <property type="entry name" value="HTH_17"/>
    <property type="match status" value="1"/>
</dbReference>
<comment type="caution">
    <text evidence="2">The sequence shown here is derived from an EMBL/GenBank/DDBJ whole genome shotgun (WGS) entry which is preliminary data.</text>
</comment>
<evidence type="ECO:0000259" key="1">
    <source>
        <dbReference type="Pfam" id="PF12728"/>
    </source>
</evidence>